<dbReference type="PANTHER" id="PTHR47926:SF465">
    <property type="entry name" value="PENTATRICOPEPTIDE REPEAT (PPR-LIKE) SUPERFAMILY PROTEIN"/>
    <property type="match status" value="1"/>
</dbReference>
<evidence type="ECO:0000256" key="1">
    <source>
        <dbReference type="ARBA" id="ARBA00022737"/>
    </source>
</evidence>
<dbReference type="CDD" id="cd08619">
    <property type="entry name" value="PI-PLCXDc_plant"/>
    <property type="match status" value="1"/>
</dbReference>
<dbReference type="InterPro" id="IPR046960">
    <property type="entry name" value="PPR_At4g14850-like_plant"/>
</dbReference>
<evidence type="ECO:0000313" key="5">
    <source>
        <dbReference type="Proteomes" id="UP000325577"/>
    </source>
</evidence>
<feature type="domain" description="Phosphatidylinositol-specific phospholipase C X" evidence="3">
    <location>
        <begin position="666"/>
        <end position="808"/>
    </location>
</feature>
<gene>
    <name evidence="4" type="ORF">F0562_020461</name>
</gene>
<dbReference type="NCBIfam" id="TIGR00756">
    <property type="entry name" value="PPR"/>
    <property type="match status" value="7"/>
</dbReference>
<dbReference type="FunFam" id="1.25.40.10:FF:000031">
    <property type="entry name" value="Pentatricopeptide repeat-containing protein mitochondrial"/>
    <property type="match status" value="1"/>
</dbReference>
<reference evidence="4 5" key="1">
    <citation type="submission" date="2019-09" db="EMBL/GenBank/DDBJ databases">
        <title>A chromosome-level genome assembly of the Chinese tupelo Nyssa sinensis.</title>
        <authorList>
            <person name="Yang X."/>
            <person name="Kang M."/>
            <person name="Yang Y."/>
            <person name="Xiong H."/>
            <person name="Wang M."/>
            <person name="Zhang Z."/>
            <person name="Wang Z."/>
            <person name="Wu H."/>
            <person name="Ma T."/>
            <person name="Liu J."/>
            <person name="Xi Z."/>
        </authorList>
    </citation>
    <scope>NUCLEOTIDE SEQUENCE [LARGE SCALE GENOMIC DNA]</scope>
    <source>
        <strain evidence="4">J267</strain>
        <tissue evidence="4">Leaf</tissue>
    </source>
</reference>
<dbReference type="Pfam" id="PF01535">
    <property type="entry name" value="PPR"/>
    <property type="match status" value="5"/>
</dbReference>
<dbReference type="FunFam" id="1.25.40.10:FF:000442">
    <property type="entry name" value="Pentatricopeptide repeat-containing protein At3g49710"/>
    <property type="match status" value="1"/>
</dbReference>
<accession>A0A5J5BTE3</accession>
<dbReference type="GO" id="GO:0008081">
    <property type="term" value="F:phosphoric diester hydrolase activity"/>
    <property type="evidence" value="ECO:0007669"/>
    <property type="project" value="InterPro"/>
</dbReference>
<dbReference type="PROSITE" id="PS50007">
    <property type="entry name" value="PIPLC_X_DOMAIN"/>
    <property type="match status" value="1"/>
</dbReference>
<protein>
    <recommendedName>
        <fullName evidence="3">Phosphatidylinositol-specific phospholipase C X domain-containing protein</fullName>
    </recommendedName>
</protein>
<dbReference type="GO" id="GO:0009451">
    <property type="term" value="P:RNA modification"/>
    <property type="evidence" value="ECO:0007669"/>
    <property type="project" value="InterPro"/>
</dbReference>
<dbReference type="InterPro" id="IPR017946">
    <property type="entry name" value="PLC-like_Pdiesterase_TIM-brl"/>
</dbReference>
<dbReference type="EMBL" id="CM018033">
    <property type="protein sequence ID" value="KAA8546088.1"/>
    <property type="molecule type" value="Genomic_DNA"/>
</dbReference>
<feature type="repeat" description="PPR" evidence="2">
    <location>
        <begin position="258"/>
        <end position="288"/>
    </location>
</feature>
<feature type="repeat" description="PPR" evidence="2">
    <location>
        <begin position="126"/>
        <end position="160"/>
    </location>
</feature>
<feature type="repeat" description="PPR" evidence="2">
    <location>
        <begin position="391"/>
        <end position="425"/>
    </location>
</feature>
<dbReference type="Proteomes" id="UP000325577">
    <property type="component" value="Linkage Group LG10"/>
</dbReference>
<dbReference type="GO" id="GO:0003723">
    <property type="term" value="F:RNA binding"/>
    <property type="evidence" value="ECO:0007669"/>
    <property type="project" value="InterPro"/>
</dbReference>
<dbReference type="Pfam" id="PF20431">
    <property type="entry name" value="E_motif"/>
    <property type="match status" value="1"/>
</dbReference>
<dbReference type="PROSITE" id="PS51375">
    <property type="entry name" value="PPR"/>
    <property type="match status" value="4"/>
</dbReference>
<dbReference type="PANTHER" id="PTHR47926">
    <property type="entry name" value="PENTATRICOPEPTIDE REPEAT-CONTAINING PROTEIN"/>
    <property type="match status" value="1"/>
</dbReference>
<dbReference type="InterPro" id="IPR000909">
    <property type="entry name" value="PLipase_C_PInositol-sp_X_dom"/>
</dbReference>
<proteinExistence type="predicted"/>
<dbReference type="InterPro" id="IPR011990">
    <property type="entry name" value="TPR-like_helical_dom_sf"/>
</dbReference>
<dbReference type="SUPFAM" id="SSF48452">
    <property type="entry name" value="TPR-like"/>
    <property type="match status" value="1"/>
</dbReference>
<dbReference type="Gene3D" id="1.25.40.10">
    <property type="entry name" value="Tetratricopeptide repeat domain"/>
    <property type="match status" value="4"/>
</dbReference>
<dbReference type="AlphaFoldDB" id="A0A5J5BTE3"/>
<sequence>MPSLSSPTRILKVPFRTKPNNKLKRNCLVQALLNHCSQGHLAQAIDSLELLVRKGLRLDSRTLAVLLQKCANSKSLKAGKCVHLHLKLTGLKHPSTFLSNHLIGMYCKCGSHVEARRLFDKMSVRNLYSWNNMLSGYAKLGMLRPAERLFDKMPEKDVVSWNTMVIAYAQSGCCDEALRFYSELRRSSIGFNEFSFAGVLTVCVKLRELALTRQVHCQVLVAGFLSNVVLSSSVVDAYSRCREMGDASRLFAEMPIRDVLAWTTLVSGYAKWGDMKSAGELFDAMPEKNPVSWTALIAGYARNGMGHKALEFFRRMMFSCIRPDQFTYSSSLCACASIASLKHGRQIHAYLIRTDFKPNTIVVSSLVDMYSKCGSLGVGRRVFDIMGNKQDYVLWNTMISALAQHGCGEEAVQMFDDMVRSGIKPDRITFVVILNACSHSGLVKEGLRYFDSMTCVHGIVPDQEHYACLIDLLGRAGCFDEVMNQFEKMPCKPDGQVWNALLGVCRIHGNMELGRKAAEHLIELEPQSSAAYVMLSSIHAVLGRWESVEKVRQLMDERHVRKERAISWVEIENKLYAFTVSDRLHPLKEEIYSVLEQLAGQMEDDALLRAAGSLIMGAQVSKQVGRRKAISTEKKTLCNLQQSCGHEFPGNDYRPPDRKNWMSGLNPEKIHLNKIVWPGTHDSATNKIGIPFISRPFAQCQSLSIYHQLVRGTRVLDVRVQEDRRICHGILLTYSIDVVIEDIKKFLSETQSEIIILEIRTEFGHQDPPDFDKYLEDQLGEYLIHQDDHVFGKTIAELLPKRIICVWKPRKSPQPQAGGPLWSAGYLKDNWIDTDLPSTKFESNMKHLSEQPPVTSRKFFYRVENTVTPQADNPVLCVKPVTGRIHGYARLFINECMSRGCGDRLQIFSTDFIDEDFVDACVGFTHARIEGKA</sequence>
<evidence type="ECO:0000259" key="3">
    <source>
        <dbReference type="SMART" id="SM00148"/>
    </source>
</evidence>
<evidence type="ECO:0000256" key="2">
    <source>
        <dbReference type="PROSITE-ProRule" id="PRU00708"/>
    </source>
</evidence>
<dbReference type="Pfam" id="PF00388">
    <property type="entry name" value="PI-PLC-X"/>
    <property type="match status" value="1"/>
</dbReference>
<keyword evidence="1" id="KW-0677">Repeat</keyword>
<evidence type="ECO:0000313" key="4">
    <source>
        <dbReference type="EMBL" id="KAA8546088.1"/>
    </source>
</evidence>
<dbReference type="GO" id="GO:0006629">
    <property type="term" value="P:lipid metabolic process"/>
    <property type="evidence" value="ECO:0007669"/>
    <property type="project" value="InterPro"/>
</dbReference>
<dbReference type="Gene3D" id="3.20.20.190">
    <property type="entry name" value="Phosphatidylinositol (PI) phosphodiesterase"/>
    <property type="match status" value="1"/>
</dbReference>
<dbReference type="Pfam" id="PF13041">
    <property type="entry name" value="PPR_2"/>
    <property type="match status" value="2"/>
</dbReference>
<dbReference type="InterPro" id="IPR002885">
    <property type="entry name" value="PPR_rpt"/>
</dbReference>
<keyword evidence="5" id="KW-1185">Reference proteome</keyword>
<dbReference type="FunFam" id="1.25.40.10:FF:000366">
    <property type="entry name" value="Pentatricopeptide (PPR) repeat-containing protein"/>
    <property type="match status" value="1"/>
</dbReference>
<feature type="repeat" description="PPR" evidence="2">
    <location>
        <begin position="289"/>
        <end position="323"/>
    </location>
</feature>
<dbReference type="SUPFAM" id="SSF51695">
    <property type="entry name" value="PLC-like phosphodiesterases"/>
    <property type="match status" value="1"/>
</dbReference>
<dbReference type="InterPro" id="IPR046848">
    <property type="entry name" value="E_motif"/>
</dbReference>
<dbReference type="SMART" id="SM00148">
    <property type="entry name" value="PLCXc"/>
    <property type="match status" value="1"/>
</dbReference>
<organism evidence="4 5">
    <name type="scientific">Nyssa sinensis</name>
    <dbReference type="NCBI Taxonomy" id="561372"/>
    <lineage>
        <taxon>Eukaryota</taxon>
        <taxon>Viridiplantae</taxon>
        <taxon>Streptophyta</taxon>
        <taxon>Embryophyta</taxon>
        <taxon>Tracheophyta</taxon>
        <taxon>Spermatophyta</taxon>
        <taxon>Magnoliopsida</taxon>
        <taxon>eudicotyledons</taxon>
        <taxon>Gunneridae</taxon>
        <taxon>Pentapetalae</taxon>
        <taxon>asterids</taxon>
        <taxon>Cornales</taxon>
        <taxon>Nyssaceae</taxon>
        <taxon>Nyssa</taxon>
    </lineage>
</organism>
<name>A0A5J5BTE3_9ASTE</name>
<dbReference type="OrthoDB" id="185373at2759"/>